<dbReference type="SUPFAM" id="SSF46785">
    <property type="entry name" value="Winged helix' DNA-binding domain"/>
    <property type="match status" value="1"/>
</dbReference>
<gene>
    <name evidence="1" type="ORF">C3F09_03000</name>
</gene>
<protein>
    <recommendedName>
        <fullName evidence="3">Winged helix-turn-helix domain-containing protein</fullName>
    </recommendedName>
</protein>
<evidence type="ECO:0008006" key="3">
    <source>
        <dbReference type="Google" id="ProtNLM"/>
    </source>
</evidence>
<dbReference type="InterPro" id="IPR036390">
    <property type="entry name" value="WH_DNA-bd_sf"/>
</dbReference>
<name>A0A855X399_9BACT</name>
<evidence type="ECO:0000313" key="2">
    <source>
        <dbReference type="Proteomes" id="UP000250918"/>
    </source>
</evidence>
<dbReference type="AlphaFoldDB" id="A0A855X399"/>
<dbReference type="Pfam" id="PF10771">
    <property type="entry name" value="DUF2582"/>
    <property type="match status" value="1"/>
</dbReference>
<organism evidence="1 2">
    <name type="scientific">candidate division GN15 bacterium</name>
    <dbReference type="NCBI Taxonomy" id="2072418"/>
    <lineage>
        <taxon>Bacteria</taxon>
        <taxon>candidate division GN15</taxon>
    </lineage>
</organism>
<accession>A0A855X399</accession>
<reference evidence="1 2" key="1">
    <citation type="journal article" date="2018" name="ISME J.">
        <title>A methanotrophic archaeon couples anaerobic oxidation of methane to Fe(III) reduction.</title>
        <authorList>
            <person name="Cai C."/>
            <person name="Leu A.O."/>
            <person name="Xie G.J."/>
            <person name="Guo J."/>
            <person name="Feng Y."/>
            <person name="Zhao J.X."/>
            <person name="Tyson G.W."/>
            <person name="Yuan Z."/>
            <person name="Hu S."/>
        </authorList>
    </citation>
    <scope>NUCLEOTIDE SEQUENCE [LARGE SCALE GENOMIC DNA]</scope>
    <source>
        <strain evidence="1">FeB_12</strain>
    </source>
</reference>
<dbReference type="EMBL" id="PQAP01000013">
    <property type="protein sequence ID" value="PWB75160.1"/>
    <property type="molecule type" value="Genomic_DNA"/>
</dbReference>
<dbReference type="InterPro" id="IPR019707">
    <property type="entry name" value="DUF2582"/>
</dbReference>
<comment type="caution">
    <text evidence="1">The sequence shown here is derived from an EMBL/GenBank/DDBJ whole genome shotgun (WGS) entry which is preliminary data.</text>
</comment>
<sequence length="66" mass="7394">MKDQIGQVAGKIWRTLETKGEVSLAQLPKILKEKDATAYQGLGWLAREGKVNYRTEGTRTFVSVVK</sequence>
<evidence type="ECO:0000313" key="1">
    <source>
        <dbReference type="EMBL" id="PWB75160.1"/>
    </source>
</evidence>
<dbReference type="InterPro" id="IPR036388">
    <property type="entry name" value="WH-like_DNA-bd_sf"/>
</dbReference>
<proteinExistence type="predicted"/>
<dbReference type="Gene3D" id="1.10.10.10">
    <property type="entry name" value="Winged helix-like DNA-binding domain superfamily/Winged helix DNA-binding domain"/>
    <property type="match status" value="1"/>
</dbReference>
<dbReference type="Proteomes" id="UP000250918">
    <property type="component" value="Unassembled WGS sequence"/>
</dbReference>